<dbReference type="Proteomes" id="UP000293483">
    <property type="component" value="Unassembled WGS sequence"/>
</dbReference>
<reference evidence="1 2" key="1">
    <citation type="submission" date="2019-02" db="EMBL/GenBank/DDBJ databases">
        <title>The Batch Genome Submission of Acinetobacter spp. strains.</title>
        <authorList>
            <person name="Qin J."/>
            <person name="Hu Y."/>
            <person name="Ye H."/>
            <person name="Wei L."/>
            <person name="Feng Y."/>
            <person name="Zong Z."/>
        </authorList>
    </citation>
    <scope>NUCLEOTIDE SEQUENCE [LARGE SCALE GENOMIC DNA]</scope>
    <source>
        <strain evidence="1 2">WCHABo060081</strain>
    </source>
</reference>
<dbReference type="EMBL" id="SGSU01000016">
    <property type="protein sequence ID" value="RZG65369.1"/>
    <property type="molecule type" value="Genomic_DNA"/>
</dbReference>
<accession>A0A4Q7AUH0</accession>
<dbReference type="PROSITE" id="PS51257">
    <property type="entry name" value="PROKAR_LIPOPROTEIN"/>
    <property type="match status" value="1"/>
</dbReference>
<organism evidence="1 2">
    <name type="scientific">Acinetobacter bouvetii</name>
    <dbReference type="NCBI Taxonomy" id="202951"/>
    <lineage>
        <taxon>Bacteria</taxon>
        <taxon>Pseudomonadati</taxon>
        <taxon>Pseudomonadota</taxon>
        <taxon>Gammaproteobacteria</taxon>
        <taxon>Moraxellales</taxon>
        <taxon>Moraxellaceae</taxon>
        <taxon>Acinetobacter</taxon>
    </lineage>
</organism>
<name>A0A4Q7AUH0_9GAMM</name>
<evidence type="ECO:0000313" key="2">
    <source>
        <dbReference type="Proteomes" id="UP000293483"/>
    </source>
</evidence>
<dbReference type="AlphaFoldDB" id="A0A4Q7AUH0"/>
<proteinExistence type="predicted"/>
<evidence type="ECO:0000313" key="1">
    <source>
        <dbReference type="EMBL" id="RZG65369.1"/>
    </source>
</evidence>
<comment type="caution">
    <text evidence="1">The sequence shown here is derived from an EMBL/GenBank/DDBJ whole genome shotgun (WGS) entry which is preliminary data.</text>
</comment>
<dbReference type="RefSeq" id="WP_130147289.1">
    <property type="nucleotide sequence ID" value="NZ_SGSU01000016.1"/>
</dbReference>
<protein>
    <submittedName>
        <fullName evidence="1">Uncharacterized protein</fullName>
    </submittedName>
</protein>
<gene>
    <name evidence="1" type="ORF">EXE25_13960</name>
</gene>
<sequence length="146" mass="17171">MNNHKVTTKYIKEIESKANSIPVCILLACKNILDYLCEYVFETDYYTYDILLEASKLKNENLLKDVIFYLTDSDINVLIYKFEIYDEDSESMISVDSARIFRFYISKKFCHPLYGNELTFEEFNNEVIPFFSTSENFKSCFNVGGK</sequence>